<keyword evidence="3" id="KW-1185">Reference proteome</keyword>
<name>A0ABR3UZV0_9PEZI</name>
<gene>
    <name evidence="2" type="ORF">VTK73DRAFT_6204</name>
</gene>
<feature type="region of interest" description="Disordered" evidence="1">
    <location>
        <begin position="1"/>
        <end position="129"/>
    </location>
</feature>
<reference evidence="2 3" key="1">
    <citation type="journal article" date="2024" name="Commun. Biol.">
        <title>Comparative genomic analysis of thermophilic fungi reveals convergent evolutionary adaptations and gene losses.</title>
        <authorList>
            <person name="Steindorff A.S."/>
            <person name="Aguilar-Pontes M.V."/>
            <person name="Robinson A.J."/>
            <person name="Andreopoulos B."/>
            <person name="LaButti K."/>
            <person name="Kuo A."/>
            <person name="Mondo S."/>
            <person name="Riley R."/>
            <person name="Otillar R."/>
            <person name="Haridas S."/>
            <person name="Lipzen A."/>
            <person name="Grimwood J."/>
            <person name="Schmutz J."/>
            <person name="Clum A."/>
            <person name="Reid I.D."/>
            <person name="Moisan M.C."/>
            <person name="Butler G."/>
            <person name="Nguyen T.T.M."/>
            <person name="Dewar K."/>
            <person name="Conant G."/>
            <person name="Drula E."/>
            <person name="Henrissat B."/>
            <person name="Hansel C."/>
            <person name="Singer S."/>
            <person name="Hutchinson M.I."/>
            <person name="de Vries R.P."/>
            <person name="Natvig D.O."/>
            <person name="Powell A.J."/>
            <person name="Tsang A."/>
            <person name="Grigoriev I.V."/>
        </authorList>
    </citation>
    <scope>NUCLEOTIDE SEQUENCE [LARGE SCALE GENOMIC DNA]</scope>
    <source>
        <strain evidence="2 3">ATCC 24622</strain>
    </source>
</reference>
<comment type="caution">
    <text evidence="2">The sequence shown here is derived from an EMBL/GenBank/DDBJ whole genome shotgun (WGS) entry which is preliminary data.</text>
</comment>
<evidence type="ECO:0000256" key="1">
    <source>
        <dbReference type="SAM" id="MobiDB-lite"/>
    </source>
</evidence>
<protein>
    <submittedName>
        <fullName evidence="2">Uncharacterized protein</fullName>
    </submittedName>
</protein>
<evidence type="ECO:0000313" key="2">
    <source>
        <dbReference type="EMBL" id="KAL1835122.1"/>
    </source>
</evidence>
<proteinExistence type="predicted"/>
<accession>A0ABR3UZV0</accession>
<organism evidence="2 3">
    <name type="scientific">Phialemonium thermophilum</name>
    <dbReference type="NCBI Taxonomy" id="223376"/>
    <lineage>
        <taxon>Eukaryota</taxon>
        <taxon>Fungi</taxon>
        <taxon>Dikarya</taxon>
        <taxon>Ascomycota</taxon>
        <taxon>Pezizomycotina</taxon>
        <taxon>Sordariomycetes</taxon>
        <taxon>Sordariomycetidae</taxon>
        <taxon>Cephalothecales</taxon>
        <taxon>Cephalothecaceae</taxon>
        <taxon>Phialemonium</taxon>
    </lineage>
</organism>
<sequence length="212" mass="23164">MRGVPPRLQPVPQAESSQAVPRPSASVPAPGLPHEVRHQDASGSPHQRQAQEDQEVLLHPAEVPLLEARRPVVSPERQLAAAHAEEAQPGPRRRTGARICGRDHERHLKSRARVGSRRSLDDSPQAQDQESPLWVHALLGADLGSQARRCSHRVEARGLGLISQGPWQRLFPGLSAWYGHGTNRAADARGLCEAARSLLGPWRLVSANHIES</sequence>
<feature type="compositionally biased region" description="Basic residues" evidence="1">
    <location>
        <begin position="107"/>
        <end position="116"/>
    </location>
</feature>
<dbReference type="Proteomes" id="UP001586593">
    <property type="component" value="Unassembled WGS sequence"/>
</dbReference>
<evidence type="ECO:0000313" key="3">
    <source>
        <dbReference type="Proteomes" id="UP001586593"/>
    </source>
</evidence>
<dbReference type="EMBL" id="JAZHXJ010003498">
    <property type="protein sequence ID" value="KAL1835122.1"/>
    <property type="molecule type" value="Genomic_DNA"/>
</dbReference>
<feature type="compositionally biased region" description="Low complexity" evidence="1">
    <location>
        <begin position="16"/>
        <end position="29"/>
    </location>
</feature>